<dbReference type="AlphaFoldDB" id="A0A6A6ELP6"/>
<reference evidence="1" key="1">
    <citation type="journal article" date="2020" name="Stud. Mycol.">
        <title>101 Dothideomycetes genomes: a test case for predicting lifestyles and emergence of pathogens.</title>
        <authorList>
            <person name="Haridas S."/>
            <person name="Albert R."/>
            <person name="Binder M."/>
            <person name="Bloem J."/>
            <person name="Labutti K."/>
            <person name="Salamov A."/>
            <person name="Andreopoulos B."/>
            <person name="Baker S."/>
            <person name="Barry K."/>
            <person name="Bills G."/>
            <person name="Bluhm B."/>
            <person name="Cannon C."/>
            <person name="Castanera R."/>
            <person name="Culley D."/>
            <person name="Daum C."/>
            <person name="Ezra D."/>
            <person name="Gonzalez J."/>
            <person name="Henrissat B."/>
            <person name="Kuo A."/>
            <person name="Liang C."/>
            <person name="Lipzen A."/>
            <person name="Lutzoni F."/>
            <person name="Magnuson J."/>
            <person name="Mondo S."/>
            <person name="Nolan M."/>
            <person name="Ohm R."/>
            <person name="Pangilinan J."/>
            <person name="Park H.-J."/>
            <person name="Ramirez L."/>
            <person name="Alfaro M."/>
            <person name="Sun H."/>
            <person name="Tritt A."/>
            <person name="Yoshinaga Y."/>
            <person name="Zwiers L.-H."/>
            <person name="Turgeon B."/>
            <person name="Goodwin S."/>
            <person name="Spatafora J."/>
            <person name="Crous P."/>
            <person name="Grigoriev I."/>
        </authorList>
    </citation>
    <scope>NUCLEOTIDE SEQUENCE</scope>
    <source>
        <strain evidence="1">CBS 207.26</strain>
    </source>
</reference>
<name>A0A6A6ELP6_9PEZI</name>
<proteinExistence type="predicted"/>
<protein>
    <submittedName>
        <fullName evidence="1">Uncharacterized protein</fullName>
    </submittedName>
</protein>
<accession>A0A6A6ELP6</accession>
<sequence length="119" mass="13585">MAHQLKSSLVVTFPIGIRHSLPVPPSGVVATLNGLTGWTLRYFAIIDKFRSKNKRLGSKKYGRADIMLWEKEVEDASGKRRGTQVTFRHHDESDKIWTSGASKRFHGLLRHRCVLTYHV</sequence>
<evidence type="ECO:0000313" key="2">
    <source>
        <dbReference type="Proteomes" id="UP000800200"/>
    </source>
</evidence>
<evidence type="ECO:0000313" key="1">
    <source>
        <dbReference type="EMBL" id="KAF2191688.1"/>
    </source>
</evidence>
<gene>
    <name evidence="1" type="ORF">K469DRAFT_695834</name>
</gene>
<dbReference type="Proteomes" id="UP000800200">
    <property type="component" value="Unassembled WGS sequence"/>
</dbReference>
<dbReference type="OrthoDB" id="10558898at2759"/>
<keyword evidence="2" id="KW-1185">Reference proteome</keyword>
<dbReference type="EMBL" id="ML994616">
    <property type="protein sequence ID" value="KAF2191688.1"/>
    <property type="molecule type" value="Genomic_DNA"/>
</dbReference>
<organism evidence="1 2">
    <name type="scientific">Zopfia rhizophila CBS 207.26</name>
    <dbReference type="NCBI Taxonomy" id="1314779"/>
    <lineage>
        <taxon>Eukaryota</taxon>
        <taxon>Fungi</taxon>
        <taxon>Dikarya</taxon>
        <taxon>Ascomycota</taxon>
        <taxon>Pezizomycotina</taxon>
        <taxon>Dothideomycetes</taxon>
        <taxon>Dothideomycetes incertae sedis</taxon>
        <taxon>Zopfiaceae</taxon>
        <taxon>Zopfia</taxon>
    </lineage>
</organism>